<proteinExistence type="predicted"/>
<name>A0A8K1CHR2_PYTOL</name>
<gene>
    <name evidence="2" type="ORF">Poli38472_002745</name>
</gene>
<keyword evidence="3" id="KW-1185">Reference proteome</keyword>
<reference evidence="2" key="1">
    <citation type="submission" date="2019-03" db="EMBL/GenBank/DDBJ databases">
        <title>Long read genome sequence of the mycoparasitic Pythium oligandrum ATCC 38472 isolated from sugarbeet rhizosphere.</title>
        <authorList>
            <person name="Gaulin E."/>
        </authorList>
    </citation>
    <scope>NUCLEOTIDE SEQUENCE</scope>
    <source>
        <strain evidence="2">ATCC 38472_TT</strain>
    </source>
</reference>
<feature type="compositionally biased region" description="Basic and acidic residues" evidence="1">
    <location>
        <begin position="99"/>
        <end position="115"/>
    </location>
</feature>
<dbReference type="Proteomes" id="UP000794436">
    <property type="component" value="Unassembled WGS sequence"/>
</dbReference>
<organism evidence="2 3">
    <name type="scientific">Pythium oligandrum</name>
    <name type="common">Mycoparasitic fungus</name>
    <dbReference type="NCBI Taxonomy" id="41045"/>
    <lineage>
        <taxon>Eukaryota</taxon>
        <taxon>Sar</taxon>
        <taxon>Stramenopiles</taxon>
        <taxon>Oomycota</taxon>
        <taxon>Peronosporomycetes</taxon>
        <taxon>Pythiales</taxon>
        <taxon>Pythiaceae</taxon>
        <taxon>Pythium</taxon>
    </lineage>
</organism>
<evidence type="ECO:0000313" key="3">
    <source>
        <dbReference type="Proteomes" id="UP000794436"/>
    </source>
</evidence>
<comment type="caution">
    <text evidence="2">The sequence shown here is derived from an EMBL/GenBank/DDBJ whole genome shotgun (WGS) entry which is preliminary data.</text>
</comment>
<sequence length="207" mass="23419">MNQDTFMESISFTSDDFLLLGDESAWLGNLPEVFETNLTVSIPEIGAIDSVDMISPTAVETPTLHRALLKTQTTPRGAKQPRKTSLKVSGATARGPRKRTPEQRERERVKKQAKEAKARGQFDEWLDLESKFQHYLKSRVHRFVRGESEESSGEFEPAVLVQMLYSSVNAADRALDFPGQRQLRGRINSRLTTSQLLLPFLELDLEL</sequence>
<evidence type="ECO:0000256" key="1">
    <source>
        <dbReference type="SAM" id="MobiDB-lite"/>
    </source>
</evidence>
<dbReference type="AlphaFoldDB" id="A0A8K1CHR2"/>
<protein>
    <submittedName>
        <fullName evidence="2">Uncharacterized protein</fullName>
    </submittedName>
</protein>
<accession>A0A8K1CHR2</accession>
<dbReference type="EMBL" id="SPLM01000072">
    <property type="protein sequence ID" value="TMW63804.1"/>
    <property type="molecule type" value="Genomic_DNA"/>
</dbReference>
<feature type="region of interest" description="Disordered" evidence="1">
    <location>
        <begin position="69"/>
        <end position="115"/>
    </location>
</feature>
<evidence type="ECO:0000313" key="2">
    <source>
        <dbReference type="EMBL" id="TMW63804.1"/>
    </source>
</evidence>